<keyword evidence="3" id="KW-1185">Reference proteome</keyword>
<dbReference type="KEGG" id="eba:ebA6259"/>
<evidence type="ECO:0000256" key="1">
    <source>
        <dbReference type="SAM" id="MobiDB-lite"/>
    </source>
</evidence>
<feature type="region of interest" description="Disordered" evidence="1">
    <location>
        <begin position="1"/>
        <end position="31"/>
    </location>
</feature>
<dbReference type="AlphaFoldDB" id="Q5NZ11"/>
<evidence type="ECO:0000313" key="3">
    <source>
        <dbReference type="Proteomes" id="UP000006552"/>
    </source>
</evidence>
<dbReference type="EMBL" id="CR555306">
    <property type="protein sequence ID" value="CAI09703.1"/>
    <property type="molecule type" value="Genomic_DNA"/>
</dbReference>
<accession>Q5NZ11</accession>
<name>Q5NZ11_AROAE</name>
<reference evidence="2 3" key="1">
    <citation type="journal article" date="2005" name="Arch. Microbiol.">
        <title>The genome sequence of an anaerobic aromatic-degrading denitrifying bacterium, strain EbN1.</title>
        <authorList>
            <person name="Rabus R."/>
            <person name="Kube M."/>
            <person name="Heider J."/>
            <person name="Beck A."/>
            <person name="Heitmann K."/>
            <person name="Widdel F."/>
            <person name="Reinhardt R."/>
        </authorList>
    </citation>
    <scope>NUCLEOTIDE SEQUENCE [LARGE SCALE GENOMIC DNA]</scope>
    <source>
        <strain evidence="2 3">EbN1</strain>
    </source>
</reference>
<organism evidence="2 3">
    <name type="scientific">Aromatoleum aromaticum (strain DSM 19018 / LMG 30748 / EbN1)</name>
    <name type="common">Azoarcus sp. (strain EbN1)</name>
    <dbReference type="NCBI Taxonomy" id="76114"/>
    <lineage>
        <taxon>Bacteria</taxon>
        <taxon>Pseudomonadati</taxon>
        <taxon>Pseudomonadota</taxon>
        <taxon>Betaproteobacteria</taxon>
        <taxon>Rhodocyclales</taxon>
        <taxon>Rhodocyclaceae</taxon>
        <taxon>Aromatoleum</taxon>
    </lineage>
</organism>
<dbReference type="STRING" id="76114.ebA6259"/>
<feature type="compositionally biased region" description="Low complexity" evidence="1">
    <location>
        <begin position="1"/>
        <end position="16"/>
    </location>
</feature>
<sequence length="112" mass="11887">MSMNPPISGSPIGPNPRLTSAPSRPTPASMKVPAYTTLISGADRNTRKPSLTAVAICTGRICCGCGRVTFIRKAHNDSGSILLRRAFSLHDTHQLRERMGKVVGSRGPESSA</sequence>
<protein>
    <submittedName>
        <fullName evidence="2">Uncharacterized protein</fullName>
    </submittedName>
</protein>
<evidence type="ECO:0000313" key="2">
    <source>
        <dbReference type="EMBL" id="CAI09703.1"/>
    </source>
</evidence>
<proteinExistence type="predicted"/>
<dbReference type="Proteomes" id="UP000006552">
    <property type="component" value="Chromosome"/>
</dbReference>
<gene>
    <name evidence="2" type="ORF">ebA6259</name>
</gene>
<dbReference type="HOGENOM" id="CLU_2140671_0_0_4"/>